<gene>
    <name evidence="1" type="ORF">CB5_LOCUS9229</name>
</gene>
<dbReference type="AlphaFoldDB" id="A0A6V7P5V4"/>
<organism evidence="1">
    <name type="scientific">Ananas comosus var. bracteatus</name>
    <name type="common">red pineapple</name>
    <dbReference type="NCBI Taxonomy" id="296719"/>
    <lineage>
        <taxon>Eukaryota</taxon>
        <taxon>Viridiplantae</taxon>
        <taxon>Streptophyta</taxon>
        <taxon>Embryophyta</taxon>
        <taxon>Tracheophyta</taxon>
        <taxon>Spermatophyta</taxon>
        <taxon>Magnoliopsida</taxon>
        <taxon>Liliopsida</taxon>
        <taxon>Poales</taxon>
        <taxon>Bromeliaceae</taxon>
        <taxon>Bromelioideae</taxon>
        <taxon>Ananas</taxon>
    </lineage>
</organism>
<dbReference type="EMBL" id="LR862145">
    <property type="protein sequence ID" value="CAD1826018.1"/>
    <property type="molecule type" value="Genomic_DNA"/>
</dbReference>
<accession>A0A6V7P5V4</accession>
<name>A0A6V7P5V4_ANACO</name>
<sequence>MMLGVQSSTSAASEQDAAYLVIKRMVEEFDLQVRDVNDDSIFYKNLYNHLATEHAVLFAHYNSSVQEYNFVKNCYVTTLAKVNEFVTEWVQIGRAIEECHGVINRLIPVPPITETDATDNTSTPLG</sequence>
<protein>
    <submittedName>
        <fullName evidence="1">Uncharacterized protein</fullName>
    </submittedName>
</protein>
<evidence type="ECO:0000313" key="1">
    <source>
        <dbReference type="EMBL" id="CAD1826018.1"/>
    </source>
</evidence>
<reference evidence="1" key="1">
    <citation type="submission" date="2020-07" db="EMBL/GenBank/DDBJ databases">
        <authorList>
            <person name="Lin J."/>
        </authorList>
    </citation>
    <scope>NUCLEOTIDE SEQUENCE</scope>
</reference>
<proteinExistence type="predicted"/>